<feature type="region of interest" description="Disordered" evidence="4">
    <location>
        <begin position="537"/>
        <end position="565"/>
    </location>
</feature>
<evidence type="ECO:0000256" key="3">
    <source>
        <dbReference type="PROSITE-ProRule" id="PRU00708"/>
    </source>
</evidence>
<dbReference type="NCBIfam" id="TIGR00756">
    <property type="entry name" value="PPR"/>
    <property type="match status" value="2"/>
</dbReference>
<dbReference type="PANTHER" id="PTHR47939:SF5">
    <property type="entry name" value="PENTACOTRIPEPTIDE-REPEAT REGION OF PRORP DOMAIN-CONTAINING PROTEIN"/>
    <property type="match status" value="1"/>
</dbReference>
<dbReference type="Pfam" id="PF13041">
    <property type="entry name" value="PPR_2"/>
    <property type="match status" value="1"/>
</dbReference>
<dbReference type="PROSITE" id="PS51375">
    <property type="entry name" value="PPR"/>
    <property type="match status" value="5"/>
</dbReference>
<gene>
    <name evidence="5" type="ORF">OLEA9_A077132</name>
</gene>
<feature type="repeat" description="PPR" evidence="3">
    <location>
        <begin position="368"/>
        <end position="402"/>
    </location>
</feature>
<dbReference type="OrthoDB" id="185373at2759"/>
<feature type="compositionally biased region" description="Basic and acidic residues" evidence="4">
    <location>
        <begin position="555"/>
        <end position="565"/>
    </location>
</feature>
<name>A0A8S0Q5N8_OLEEU</name>
<keyword evidence="2" id="KW-0677">Repeat</keyword>
<evidence type="ECO:0000256" key="2">
    <source>
        <dbReference type="ARBA" id="ARBA00022737"/>
    </source>
</evidence>
<protein>
    <recommendedName>
        <fullName evidence="7">Pentatricopeptide repeat-containing protein</fullName>
    </recommendedName>
</protein>
<dbReference type="Proteomes" id="UP000594638">
    <property type="component" value="Unassembled WGS sequence"/>
</dbReference>
<dbReference type="AlphaFoldDB" id="A0A8S0Q5N8"/>
<feature type="repeat" description="PPR" evidence="3">
    <location>
        <begin position="333"/>
        <end position="367"/>
    </location>
</feature>
<dbReference type="Gene3D" id="1.25.40.10">
    <property type="entry name" value="Tetratricopeptide repeat domain"/>
    <property type="match status" value="3"/>
</dbReference>
<dbReference type="EMBL" id="CACTIH010000354">
    <property type="protein sequence ID" value="CAA2959916.1"/>
    <property type="molecule type" value="Genomic_DNA"/>
</dbReference>
<dbReference type="PANTHER" id="PTHR47939">
    <property type="entry name" value="MEMBRANE-ASSOCIATED SALT-INDUCIBLE PROTEIN-LIKE"/>
    <property type="match status" value="1"/>
</dbReference>
<feature type="repeat" description="PPR" evidence="3">
    <location>
        <begin position="469"/>
        <end position="503"/>
    </location>
</feature>
<dbReference type="Gramene" id="OE9A077132T1">
    <property type="protein sequence ID" value="OE9A077132C1"/>
    <property type="gene ID" value="OE9A077132"/>
</dbReference>
<dbReference type="InterPro" id="IPR002885">
    <property type="entry name" value="PPR_rpt"/>
</dbReference>
<sequence>MSFLKICRRLQISGAPPAIFFSQILSSVGSQPRISSFCRSLLPYNLTEAFRRTSISNCKLFRHFSTLQHSDSQNIFQTIDFDELVNEIDEDIPLGVPEFLETVRKAKNFACANEAMSFLDNSGVKPSKYLIFSAIWALREEWKLAFLVFKWGDNWKCVVEKTRCLMIWLLGNHQKFNTAWTLIHDLYKASMDPQQAMFIMIDRYAAANNPSKAIETFKIFQKFKFSPDQRTFFSFLDILNKHGNIEEAEEFMFLNKKFFPLEIDSFNIILNGWCNIANDIYEAKRVWREMSRCCILPDGTSYTHMISCFSRAGNLFDSLRLYDEMKKKGWIPGMKVCNSLIYVLTHENCLNEALRVVDHMKESGMQPDSTTYNSMILPLCKSAKFLDARTILARMIQDDVNTTSDTYHAFLEGANLEGTYEVFNLMKKAGLGPSRHTFLLTLGKFLKIGQPENALKIWSNIKQYKIVPDSEHYCVLVEGLVKCKLFVEATELYAEMRSNRLADDPKLKKLLSEPLQDGIHALEGQGQTTVVRRIHKGKGLQYGKGSGNRTRRPGKQSEKEGSNGT</sequence>
<accession>A0A8S0Q5N8</accession>
<comment type="similarity">
    <text evidence="1">Belongs to the PPR family. P subfamily.</text>
</comment>
<feature type="repeat" description="PPR" evidence="3">
    <location>
        <begin position="298"/>
        <end position="332"/>
    </location>
</feature>
<dbReference type="InterPro" id="IPR050667">
    <property type="entry name" value="PPR-containing_protein"/>
</dbReference>
<comment type="caution">
    <text evidence="5">The sequence shown here is derived from an EMBL/GenBank/DDBJ whole genome shotgun (WGS) entry which is preliminary data.</text>
</comment>
<dbReference type="Pfam" id="PF01535">
    <property type="entry name" value="PPR"/>
    <property type="match status" value="2"/>
</dbReference>
<evidence type="ECO:0000256" key="1">
    <source>
        <dbReference type="ARBA" id="ARBA00007626"/>
    </source>
</evidence>
<evidence type="ECO:0008006" key="7">
    <source>
        <dbReference type="Google" id="ProtNLM"/>
    </source>
</evidence>
<keyword evidence="6" id="KW-1185">Reference proteome</keyword>
<proteinExistence type="inferred from homology"/>
<dbReference type="InterPro" id="IPR011990">
    <property type="entry name" value="TPR-like_helical_dom_sf"/>
</dbReference>
<reference evidence="5 6" key="1">
    <citation type="submission" date="2019-12" db="EMBL/GenBank/DDBJ databases">
        <authorList>
            <person name="Alioto T."/>
            <person name="Alioto T."/>
            <person name="Gomez Garrido J."/>
        </authorList>
    </citation>
    <scope>NUCLEOTIDE SEQUENCE [LARGE SCALE GENOMIC DNA]</scope>
</reference>
<feature type="repeat" description="PPR" evidence="3">
    <location>
        <begin position="262"/>
        <end position="297"/>
    </location>
</feature>
<evidence type="ECO:0000313" key="6">
    <source>
        <dbReference type="Proteomes" id="UP000594638"/>
    </source>
</evidence>
<organism evidence="5 6">
    <name type="scientific">Olea europaea subsp. europaea</name>
    <dbReference type="NCBI Taxonomy" id="158383"/>
    <lineage>
        <taxon>Eukaryota</taxon>
        <taxon>Viridiplantae</taxon>
        <taxon>Streptophyta</taxon>
        <taxon>Embryophyta</taxon>
        <taxon>Tracheophyta</taxon>
        <taxon>Spermatophyta</taxon>
        <taxon>Magnoliopsida</taxon>
        <taxon>eudicotyledons</taxon>
        <taxon>Gunneridae</taxon>
        <taxon>Pentapetalae</taxon>
        <taxon>asterids</taxon>
        <taxon>lamiids</taxon>
        <taxon>Lamiales</taxon>
        <taxon>Oleaceae</taxon>
        <taxon>Oleeae</taxon>
        <taxon>Olea</taxon>
    </lineage>
</organism>
<evidence type="ECO:0000313" key="5">
    <source>
        <dbReference type="EMBL" id="CAA2959916.1"/>
    </source>
</evidence>
<evidence type="ECO:0000256" key="4">
    <source>
        <dbReference type="SAM" id="MobiDB-lite"/>
    </source>
</evidence>